<feature type="signal peptide" evidence="2">
    <location>
        <begin position="1"/>
        <end position="30"/>
    </location>
</feature>
<organism evidence="4 5">
    <name type="scientific">Actinacidiphila paucisporea</name>
    <dbReference type="NCBI Taxonomy" id="310782"/>
    <lineage>
        <taxon>Bacteria</taxon>
        <taxon>Bacillati</taxon>
        <taxon>Actinomycetota</taxon>
        <taxon>Actinomycetes</taxon>
        <taxon>Kitasatosporales</taxon>
        <taxon>Streptomycetaceae</taxon>
        <taxon>Actinacidiphila</taxon>
    </lineage>
</organism>
<evidence type="ECO:0000256" key="1">
    <source>
        <dbReference type="SAM" id="MobiDB-lite"/>
    </source>
</evidence>
<dbReference type="InterPro" id="IPR006626">
    <property type="entry name" value="PbH1"/>
</dbReference>
<protein>
    <submittedName>
        <fullName evidence="4">Right handed beta helix region</fullName>
    </submittedName>
</protein>
<evidence type="ECO:0000313" key="4">
    <source>
        <dbReference type="EMBL" id="SHM19547.1"/>
    </source>
</evidence>
<accession>A0A1M7GUL8</accession>
<dbReference type="EMBL" id="FRBI01000009">
    <property type="protein sequence ID" value="SHM19547.1"/>
    <property type="molecule type" value="Genomic_DNA"/>
</dbReference>
<gene>
    <name evidence="4" type="ORF">SAMN05216499_10968</name>
</gene>
<feature type="chain" id="PRO_5012274673" evidence="2">
    <location>
        <begin position="31"/>
        <end position="477"/>
    </location>
</feature>
<dbReference type="STRING" id="310782.SAMN05216499_10968"/>
<dbReference type="Proteomes" id="UP000184111">
    <property type="component" value="Unassembled WGS sequence"/>
</dbReference>
<keyword evidence="5" id="KW-1185">Reference proteome</keyword>
<evidence type="ECO:0000259" key="3">
    <source>
        <dbReference type="Pfam" id="PF13229"/>
    </source>
</evidence>
<dbReference type="SUPFAM" id="SSF51126">
    <property type="entry name" value="Pectin lyase-like"/>
    <property type="match status" value="1"/>
</dbReference>
<dbReference type="InterPro" id="IPR039448">
    <property type="entry name" value="Beta_helix"/>
</dbReference>
<sequence length="477" mass="46446">MPVRHSRYIAGVMTIAALGTGAAMAPAAHAAWSVQLVHEGQSIQAAIDAAPAGGAVLVMPGTYRESVQITRNVTLEGVGSGQVTLTAPAGQGAGAAPATAPAGAQQSAPATAPAGAQQSAPATMPAGAQQGASAMAPAGAQSAPAGAQHDAGAMAPAGAQQGAPATMPAGAQQGAPARMPAGAQAAVPAATPNGTAPTAGKAETGTTVTGTTTQAACAAAGHGICVTGADGHALDAVRIESLTVTGFRANGIDVSGTDGMVVSRVVAKNNGQQGISQEKSTRSVLRDNEAVGNGQSGIFVANLISNEGGALDTRGTVIADNALSGNRIGVTVRRARVLAVENNTVTGNCGGVFVVGDENNPKAGDLDIRQNKITANNKFCAASGRLPAIQGTGVLLTGAEDTRISGNTITGNSGASPMSGGVVLYPSEVGVANLRNQVSGNTLSGNSPADLADRDTKGSGNTFSANSCAVSEPAGRC</sequence>
<dbReference type="AlphaFoldDB" id="A0A1M7GUL8"/>
<feature type="compositionally biased region" description="Polar residues" evidence="1">
    <location>
        <begin position="458"/>
        <end position="467"/>
    </location>
</feature>
<name>A0A1M7GUL8_9ACTN</name>
<evidence type="ECO:0000256" key="2">
    <source>
        <dbReference type="SAM" id="SignalP"/>
    </source>
</evidence>
<feature type="region of interest" description="Disordered" evidence="1">
    <location>
        <begin position="89"/>
        <end position="207"/>
    </location>
</feature>
<keyword evidence="2" id="KW-0732">Signal</keyword>
<reference evidence="4 5" key="1">
    <citation type="submission" date="2016-11" db="EMBL/GenBank/DDBJ databases">
        <authorList>
            <person name="Jaros S."/>
            <person name="Januszkiewicz K."/>
            <person name="Wedrychowicz H."/>
        </authorList>
    </citation>
    <scope>NUCLEOTIDE SEQUENCE [LARGE SCALE GENOMIC DNA]</scope>
    <source>
        <strain evidence="4 5">CGMCC 4.2025</strain>
    </source>
</reference>
<dbReference type="SMART" id="SM00710">
    <property type="entry name" value="PbH1"/>
    <property type="match status" value="7"/>
</dbReference>
<dbReference type="InterPro" id="IPR011050">
    <property type="entry name" value="Pectin_lyase_fold/virulence"/>
</dbReference>
<proteinExistence type="predicted"/>
<feature type="region of interest" description="Disordered" evidence="1">
    <location>
        <begin position="439"/>
        <end position="467"/>
    </location>
</feature>
<dbReference type="Pfam" id="PF13229">
    <property type="entry name" value="Beta_helix"/>
    <property type="match status" value="1"/>
</dbReference>
<evidence type="ECO:0000313" key="5">
    <source>
        <dbReference type="Proteomes" id="UP000184111"/>
    </source>
</evidence>
<feature type="domain" description="Right handed beta helix" evidence="3">
    <location>
        <begin position="207"/>
        <end position="360"/>
    </location>
</feature>
<dbReference type="InterPro" id="IPR012334">
    <property type="entry name" value="Pectin_lyas_fold"/>
</dbReference>
<dbReference type="Gene3D" id="2.160.20.10">
    <property type="entry name" value="Single-stranded right-handed beta-helix, Pectin lyase-like"/>
    <property type="match status" value="2"/>
</dbReference>